<dbReference type="OrthoDB" id="3733423at2"/>
<evidence type="ECO:0000313" key="1">
    <source>
        <dbReference type="EMBL" id="TBT95088.1"/>
    </source>
</evidence>
<organism evidence="1 2">
    <name type="scientific">Propioniciclava tarda</name>
    <dbReference type="NCBI Taxonomy" id="433330"/>
    <lineage>
        <taxon>Bacteria</taxon>
        <taxon>Bacillati</taxon>
        <taxon>Actinomycetota</taxon>
        <taxon>Actinomycetes</taxon>
        <taxon>Propionibacteriales</taxon>
        <taxon>Propionibacteriaceae</taxon>
        <taxon>Propioniciclava</taxon>
    </lineage>
</organism>
<name>A0A4Q9KKV9_PROTD</name>
<dbReference type="EMBL" id="SDMR01000007">
    <property type="protein sequence ID" value="TBT95088.1"/>
    <property type="molecule type" value="Genomic_DNA"/>
</dbReference>
<keyword evidence="2" id="KW-1185">Reference proteome</keyword>
<dbReference type="AlphaFoldDB" id="A0A4Q9KKV9"/>
<comment type="caution">
    <text evidence="1">The sequence shown here is derived from an EMBL/GenBank/DDBJ whole genome shotgun (WGS) entry which is preliminary data.</text>
</comment>
<evidence type="ECO:0000313" key="2">
    <source>
        <dbReference type="Proteomes" id="UP000291933"/>
    </source>
</evidence>
<dbReference type="Proteomes" id="UP000291933">
    <property type="component" value="Unassembled WGS sequence"/>
</dbReference>
<accession>A0A4Q9KKV9</accession>
<dbReference type="RefSeq" id="WP_131171926.1">
    <property type="nucleotide sequence ID" value="NZ_FXTL01000006.1"/>
</dbReference>
<protein>
    <submittedName>
        <fullName evidence="1">Uncharacterized protein</fullName>
    </submittedName>
</protein>
<proteinExistence type="predicted"/>
<reference evidence="1 2" key="1">
    <citation type="submission" date="2019-01" db="EMBL/GenBank/DDBJ databases">
        <title>Lactibacter flavus gen. nov., sp. nov., a novel bacterium of the family Propionibacteriaceae isolated from raw milk and dairy products.</title>
        <authorList>
            <person name="Huptas C."/>
            <person name="Wenning M."/>
            <person name="Breitenwieser F."/>
            <person name="Doll E."/>
            <person name="Von Neubeck M."/>
            <person name="Busse H.-J."/>
            <person name="Scherer S."/>
        </authorList>
    </citation>
    <scope>NUCLEOTIDE SEQUENCE [LARGE SCALE GENOMIC DNA]</scope>
    <source>
        <strain evidence="1 2">DSM 22130</strain>
    </source>
</reference>
<gene>
    <name evidence="1" type="ORF">ET996_07450</name>
</gene>
<sequence>MTDADWHVALAYALVGERLDLPSRSTPDASLLADELARAGWTQERLLEHALATQASEAPWPHPVPSELRAGLGAAQFHAAVGRVRVELGLDALAARPPSGRTALTPDERRLLAEVPPHHVPH</sequence>